<dbReference type="Pfam" id="PF26361">
    <property type="entry name" value="MIB_arm"/>
    <property type="match status" value="1"/>
</dbReference>
<protein>
    <submittedName>
        <fullName evidence="4">Putative immunoglobulin-blocking virulence protein</fullName>
    </submittedName>
</protein>
<keyword evidence="5" id="KW-1185">Reference proteome</keyword>
<dbReference type="NCBIfam" id="TIGR04524">
    <property type="entry name" value="mycoplas_M_dom"/>
    <property type="match status" value="1"/>
</dbReference>
<dbReference type="EMBL" id="CP034841">
    <property type="protein sequence ID" value="QBF34606.1"/>
    <property type="molecule type" value="Genomic_DNA"/>
</dbReference>
<proteinExistence type="predicted"/>
<evidence type="ECO:0000259" key="2">
    <source>
        <dbReference type="Pfam" id="PF26361"/>
    </source>
</evidence>
<accession>A0A4P6MPF0</accession>
<dbReference type="Pfam" id="PF26364">
    <property type="entry name" value="MIB_M2"/>
    <property type="match status" value="1"/>
</dbReference>
<dbReference type="Pfam" id="PF26360">
    <property type="entry name" value="MIB_M1"/>
    <property type="match status" value="1"/>
</dbReference>
<dbReference type="Proteomes" id="UP000289326">
    <property type="component" value="Chromosome"/>
</dbReference>
<feature type="domain" description="IgG-blocking virulence" evidence="1">
    <location>
        <begin position="175"/>
        <end position="376"/>
    </location>
</feature>
<evidence type="ECO:0000259" key="1">
    <source>
        <dbReference type="Pfam" id="PF26360"/>
    </source>
</evidence>
<dbReference type="OrthoDB" id="401311at2"/>
<dbReference type="NCBIfam" id="TIGR04526">
    <property type="entry name" value="predic_Ig_block"/>
    <property type="match status" value="1"/>
</dbReference>
<reference evidence="4 5" key="1">
    <citation type="submission" date="2019-01" db="EMBL/GenBank/DDBJ databases">
        <title>Complete sequence and annotation of the Mycoplasma phocirhinis strain 852T genome.</title>
        <authorList>
            <person name="Frasca S.Jr."/>
            <person name="Kutish G.F."/>
            <person name="Castellanos Gell J."/>
            <person name="Michaels D.L."/>
            <person name="Brown D.R."/>
        </authorList>
    </citation>
    <scope>NUCLEOTIDE SEQUENCE [LARGE SCALE GENOMIC DNA]</scope>
    <source>
        <strain evidence="4 5">852</strain>
    </source>
</reference>
<gene>
    <name evidence="4" type="ORF">EG856_01555</name>
</gene>
<dbReference type="InterPro" id="IPR030942">
    <property type="entry name" value="Mycoplas_M_dom"/>
</dbReference>
<name>A0A4P6MPF0_9BACT</name>
<dbReference type="InterPro" id="IPR030941">
    <property type="entry name" value="Predic_Ig_block"/>
</dbReference>
<dbReference type="KEGG" id="mphi:EG856_01555"/>
<dbReference type="AlphaFoldDB" id="A0A4P6MPF0"/>
<evidence type="ECO:0000313" key="5">
    <source>
        <dbReference type="Proteomes" id="UP000289326"/>
    </source>
</evidence>
<feature type="domain" description="Mycoplasma immunoglobulin binding protein arm" evidence="2">
    <location>
        <begin position="25"/>
        <end position="168"/>
    </location>
</feature>
<organism evidence="4 5">
    <name type="scientific">Mycoplasmopsis phocirhinis</name>
    <dbReference type="NCBI Taxonomy" id="142650"/>
    <lineage>
        <taxon>Bacteria</taxon>
        <taxon>Bacillati</taxon>
        <taxon>Mycoplasmatota</taxon>
        <taxon>Mycoplasmoidales</taxon>
        <taxon>Metamycoplasmataceae</taxon>
        <taxon>Mycoplasmopsis</taxon>
    </lineage>
</organism>
<feature type="domain" description="Mycoplasma immunoglobulin binding protein M2" evidence="3">
    <location>
        <begin position="386"/>
        <end position="581"/>
    </location>
</feature>
<dbReference type="InterPro" id="IPR058861">
    <property type="entry name" value="MIB_arm"/>
</dbReference>
<evidence type="ECO:0000259" key="3">
    <source>
        <dbReference type="Pfam" id="PF26364"/>
    </source>
</evidence>
<dbReference type="InterPro" id="IPR058860">
    <property type="entry name" value="MIB_M2"/>
</dbReference>
<sequence length="589" mass="67449">MQNNIANPRPYQNDTTSKIISVEVTDELRNAALSQAKGGGVGLNGEMIKYNIKSLFEVKEETPQSIENVIRQNAEYWEQQFYKWQRLFDTDKVKEFLNEEGKAKYDTFDFGGSKNYRYVWLYKHLDFDKFTKLSATAENYLAQGYVLDPRNTYFNENGEIESHGYNLPDEYNGTISRLQRDNTTRRVFGFNSPYNRSPEDIKNGTYPGWKSSDVTYTHEAFKNLVVAGDGVRIIEMKRESPVNDPNLINEGLVLEIDAANTAGYQKTVDLIKKVKEQNLNVVSYRIRNMGENDTAQKFKHILKELPDNLLQVELYFSARATNTGSLIELENKSIKELSLFTLGNSLLDEWSINPLALRKTQWINTNDYNVSRDFGNNVTVISRITFDTLAFDEQDYNESSSNPYERINLGLRLAYYTRNNEPFFQGGFGPGLNADHNEGGNSYPTGLDFGRVPKIKSLKGLEFRDIIKDSNAPRKIWRATFYNNNKYFEIGASDLENPGLENFAQPFRMMKPKIKFTNGQTTVGFKISENLTSNAIANLVRYKELVKNDNRSFPGKIQLAAQLANNEDLKNRLQSAGFEVEIDSGFEFQ</sequence>
<evidence type="ECO:0000313" key="4">
    <source>
        <dbReference type="EMBL" id="QBF34606.1"/>
    </source>
</evidence>